<dbReference type="Pfam" id="PF14321">
    <property type="entry name" value="DUF4382"/>
    <property type="match status" value="1"/>
</dbReference>
<evidence type="ECO:0000313" key="2">
    <source>
        <dbReference type="EMBL" id="AJG24106.1"/>
    </source>
</evidence>
<dbReference type="KEGG" id="cbw:RR42_s2524"/>
<protein>
    <submittedName>
        <fullName evidence="2">Putative lipoprotein</fullName>
    </submittedName>
</protein>
<reference evidence="2 3" key="1">
    <citation type="journal article" date="2015" name="Genome Announc.">
        <title>Complete Genome Sequence of Cupriavidus basilensis 4G11, Isolated from the Oak Ridge Field Research Center Site.</title>
        <authorList>
            <person name="Ray J."/>
            <person name="Waters R.J."/>
            <person name="Skerker J.M."/>
            <person name="Kuehl J.V."/>
            <person name="Price M.N."/>
            <person name="Huang J."/>
            <person name="Chakraborty R."/>
            <person name="Arkin A.P."/>
            <person name="Deutschbauer A."/>
        </authorList>
    </citation>
    <scope>NUCLEOTIDE SEQUENCE [LARGE SCALE GENOMIC DNA]</scope>
    <source>
        <strain evidence="2">4G11</strain>
    </source>
</reference>
<feature type="domain" description="DUF4382" evidence="1">
    <location>
        <begin position="1"/>
        <end position="46"/>
    </location>
</feature>
<keyword evidence="2" id="KW-0449">Lipoprotein</keyword>
<dbReference type="EMBL" id="CP010537">
    <property type="protein sequence ID" value="AJG24106.1"/>
    <property type="molecule type" value="Genomic_DNA"/>
</dbReference>
<accession>A0A0C4YU27</accession>
<proteinExistence type="predicted"/>
<name>A0A0C4YU27_9BURK</name>
<organism evidence="2 3">
    <name type="scientific">Cupriavidus basilensis</name>
    <dbReference type="NCBI Taxonomy" id="68895"/>
    <lineage>
        <taxon>Bacteria</taxon>
        <taxon>Pseudomonadati</taxon>
        <taxon>Pseudomonadota</taxon>
        <taxon>Betaproteobacteria</taxon>
        <taxon>Burkholderiales</taxon>
        <taxon>Burkholderiaceae</taxon>
        <taxon>Cupriavidus</taxon>
    </lineage>
</organism>
<sequence>MTDAPACGYDHVFVTVDKVRVHSDPNANANGTGWVDVTVSPARRIDPLSTFFNRCTRGRDHQLNGRLVYST</sequence>
<dbReference type="AlphaFoldDB" id="A0A0C4YU27"/>
<keyword evidence="3" id="KW-1185">Reference proteome</keyword>
<dbReference type="Proteomes" id="UP000031843">
    <property type="component" value="Chromosome secondary"/>
</dbReference>
<dbReference type="InterPro" id="IPR025491">
    <property type="entry name" value="DUF4382"/>
</dbReference>
<evidence type="ECO:0000313" key="3">
    <source>
        <dbReference type="Proteomes" id="UP000031843"/>
    </source>
</evidence>
<gene>
    <name evidence="2" type="ORF">RR42_s2524</name>
</gene>
<evidence type="ECO:0000259" key="1">
    <source>
        <dbReference type="Pfam" id="PF14321"/>
    </source>
</evidence>